<reference evidence="2 3" key="1">
    <citation type="submission" date="2016-11" db="EMBL/GenBank/DDBJ databases">
        <authorList>
            <person name="Jaros S."/>
            <person name="Januszkiewicz K."/>
            <person name="Wedrychowicz H."/>
        </authorList>
    </citation>
    <scope>NUCLEOTIDE SEQUENCE [LARGE SCALE GENOMIC DNA]</scope>
    <source>
        <strain evidence="2 3">DSM 18772</strain>
    </source>
</reference>
<proteinExistence type="predicted"/>
<protein>
    <recommendedName>
        <fullName evidence="4">Verru_Chthon cassette protein A</fullName>
    </recommendedName>
</protein>
<keyword evidence="1" id="KW-1133">Transmembrane helix</keyword>
<evidence type="ECO:0000313" key="3">
    <source>
        <dbReference type="Proteomes" id="UP000184510"/>
    </source>
</evidence>
<dbReference type="RefSeq" id="WP_159434869.1">
    <property type="nucleotide sequence ID" value="NZ_FQYR01000003.1"/>
</dbReference>
<gene>
    <name evidence="2" type="ORF">SAMN02745181_1680</name>
</gene>
<name>A0A1M6I4J6_9BACT</name>
<accession>A0A1M6I4J6</accession>
<feature type="transmembrane region" description="Helical" evidence="1">
    <location>
        <begin position="20"/>
        <end position="42"/>
    </location>
</feature>
<dbReference type="InParanoid" id="A0A1M6I4J6"/>
<dbReference type="EMBL" id="FQYR01000003">
    <property type="protein sequence ID" value="SHJ29320.1"/>
    <property type="molecule type" value="Genomic_DNA"/>
</dbReference>
<organism evidence="2 3">
    <name type="scientific">Rubritalea squalenifaciens DSM 18772</name>
    <dbReference type="NCBI Taxonomy" id="1123071"/>
    <lineage>
        <taxon>Bacteria</taxon>
        <taxon>Pseudomonadati</taxon>
        <taxon>Verrucomicrobiota</taxon>
        <taxon>Verrucomicrobiia</taxon>
        <taxon>Verrucomicrobiales</taxon>
        <taxon>Rubritaleaceae</taxon>
        <taxon>Rubritalea</taxon>
    </lineage>
</organism>
<dbReference type="AlphaFoldDB" id="A0A1M6I4J6"/>
<dbReference type="OrthoDB" id="177809at2"/>
<evidence type="ECO:0000313" key="2">
    <source>
        <dbReference type="EMBL" id="SHJ29320.1"/>
    </source>
</evidence>
<evidence type="ECO:0000256" key="1">
    <source>
        <dbReference type="SAM" id="Phobius"/>
    </source>
</evidence>
<dbReference type="Proteomes" id="UP000184510">
    <property type="component" value="Unassembled WGS sequence"/>
</dbReference>
<sequence>MYITKPSRVASSTHVDRLGFALVSTITILILLVTIAMGVITLSSNTSRVVSGEKYEAEAKANARLAITIALAQLQKYTGPDQRVTATASVFDSDPDTLPIEDVNHPSTVGVWSTVTEDGDPIIYQEQNGYHSDRRNPSDPGHIDHKEQVLTWLVSGSEKGNFDPRVSELSEGTDAIALGFDNGDPVLAPLVSTKSNGKKTGSYAYHVTDLGMASPIIQYNKNVSAQPSIESVSDGGYANLYTGQKRQYAKLSETQPLSNLADDELVQDSEQTNRYVSYGTGALDPDGSANQLARDFLKTHSQEITSHNSALIINTLTGEFKKDLTPFIQNTSSAGLGELDGQNQTLLIDETPMLEHDRFKRLSPKFGILRDYIKLGNMAGKNRTINPQIAKYGGGALQDYPDPTKVIKAGVHPYIVEYSFYARPVINSAASKNISLLLYPRVTLWNPYNVTIRTSGYFVQINQRATLQIETNQDANKDGKPDSYNWNSSYWGNILGNDGAKARTAYMFFFLDPVEIEPGQSLVFTPKNTTPQKLEYRDGAIQNNILSAESDPMDLNCFYVDMAGGPAINTSKNIQYKFKRFWQNGYHIGYGESTSARLRLSNGPTRYDQVISGSTDSPNYPIVHTMDIHNWVRGNEGRWHDINRPWLPVLKMSSANSVPPDNRTKIGMRLKSFRETAENMANLPNAFWNYPIWELSNMRSPFYRRTPWDWIFWIPTVKHEYSFGPLASENQEQPGYLDPFMLPRYTSEGVAETSPFMNSSSLGELRYTIFDIPPAEVDVYSIGQLRQAPLTHEFSAPSFIIGESMVPVTSPREHTAFPKNQYKSMWWNGLHQSRVTGNATWWENSYDPETNYAAYDYRYEINHALWDDFFFSTKPQNTSLSSYTEKGSLPNPNIYVVNDSGANLNDNQEKAADTIAKNLRLHNHHSVNSTNVIAWKALLSMNMGMDIDGKNTADNAAPFPGISAPAGNGTTPGGSMDSETWTGYRQLNEQELNRLAEQIVVQVKRRAPFISLSDFVNRRLRQAEIDPNAAPTLAEQTEEDLLSYAGPIEIAIQKAALNASLRDIPIKSGQEYTKASLVAGGAEGFATANLPNECYANSPAHLTQGKVLETIGALLTPRSDTFRIRAYGESRDSKGRVMATAWCEAVVQRTSEYIDSSADNATVKFDDLNSELNKDFGRKYKIESFRWLNPDEISMN</sequence>
<evidence type="ECO:0008006" key="4">
    <source>
        <dbReference type="Google" id="ProtNLM"/>
    </source>
</evidence>
<keyword evidence="1" id="KW-0472">Membrane</keyword>
<keyword evidence="3" id="KW-1185">Reference proteome</keyword>
<keyword evidence="1" id="KW-0812">Transmembrane</keyword>